<dbReference type="SUPFAM" id="SSF75304">
    <property type="entry name" value="Amidase signature (AS) enzymes"/>
    <property type="match status" value="1"/>
</dbReference>
<dbReference type="GO" id="GO:0004040">
    <property type="term" value="F:amidase activity"/>
    <property type="evidence" value="ECO:0007669"/>
    <property type="project" value="UniProtKB-EC"/>
</dbReference>
<dbReference type="PIRSF" id="PIRSF001221">
    <property type="entry name" value="Amidase_fungi"/>
    <property type="match status" value="1"/>
</dbReference>
<evidence type="ECO:0000256" key="5">
    <source>
        <dbReference type="PIRSR" id="PIRSR001221-1"/>
    </source>
</evidence>
<feature type="domain" description="Amidase" evidence="6">
    <location>
        <begin position="85"/>
        <end position="545"/>
    </location>
</feature>
<comment type="similarity">
    <text evidence="2">Belongs to the amidase family.</text>
</comment>
<dbReference type="STRING" id="660122.C7YVG5"/>
<evidence type="ECO:0000256" key="3">
    <source>
        <dbReference type="ARBA" id="ARBA00012922"/>
    </source>
</evidence>
<dbReference type="RefSeq" id="XP_003050297.1">
    <property type="nucleotide sequence ID" value="XM_003050251.1"/>
</dbReference>
<dbReference type="PANTHER" id="PTHR46072:SF3">
    <property type="entry name" value="AMIDASE"/>
    <property type="match status" value="1"/>
</dbReference>
<dbReference type="InParanoid" id="C7YVG5"/>
<dbReference type="eggNOG" id="KOG1212">
    <property type="taxonomic scope" value="Eukaryota"/>
</dbReference>
<evidence type="ECO:0000256" key="1">
    <source>
        <dbReference type="ARBA" id="ARBA00001311"/>
    </source>
</evidence>
<dbReference type="OrthoDB" id="6428749at2759"/>
<proteinExistence type="inferred from homology"/>
<dbReference type="Gene3D" id="3.90.1300.10">
    <property type="entry name" value="Amidase signature (AS) domain"/>
    <property type="match status" value="1"/>
</dbReference>
<dbReference type="PANTHER" id="PTHR46072">
    <property type="entry name" value="AMIDASE-RELATED-RELATED"/>
    <property type="match status" value="1"/>
</dbReference>
<reference evidence="7 8" key="1">
    <citation type="journal article" date="2009" name="PLoS Genet.">
        <title>The genome of Nectria haematococca: contribution of supernumerary chromosomes to gene expansion.</title>
        <authorList>
            <person name="Coleman J.J."/>
            <person name="Rounsley S.D."/>
            <person name="Rodriguez-Carres M."/>
            <person name="Kuo A."/>
            <person name="Wasmann C.C."/>
            <person name="Grimwood J."/>
            <person name="Schmutz J."/>
            <person name="Taga M."/>
            <person name="White G.J."/>
            <person name="Zhou S."/>
            <person name="Schwartz D.C."/>
            <person name="Freitag M."/>
            <person name="Ma L.J."/>
            <person name="Danchin E.G."/>
            <person name="Henrissat B."/>
            <person name="Coutinho P.M."/>
            <person name="Nelson D.R."/>
            <person name="Straney D."/>
            <person name="Napoli C.A."/>
            <person name="Barker B.M."/>
            <person name="Gribskov M."/>
            <person name="Rep M."/>
            <person name="Kroken S."/>
            <person name="Molnar I."/>
            <person name="Rensing C."/>
            <person name="Kennell J.C."/>
            <person name="Zamora J."/>
            <person name="Farman M.L."/>
            <person name="Selker E.U."/>
            <person name="Salamov A."/>
            <person name="Shapiro H."/>
            <person name="Pangilinan J."/>
            <person name="Lindquist E."/>
            <person name="Lamers C."/>
            <person name="Grigoriev I.V."/>
            <person name="Geiser D.M."/>
            <person name="Covert S.F."/>
            <person name="Temporini E."/>
            <person name="Vanetten H.D."/>
        </authorList>
    </citation>
    <scope>NUCLEOTIDE SEQUENCE [LARGE SCALE GENOMIC DNA]</scope>
    <source>
        <strain evidence="8">ATCC MYA-4622 / CBS 123669 / FGSC 9596 / NRRL 45880 / 77-13-4</strain>
    </source>
</reference>
<evidence type="ECO:0000313" key="8">
    <source>
        <dbReference type="Proteomes" id="UP000005206"/>
    </source>
</evidence>
<evidence type="ECO:0000256" key="2">
    <source>
        <dbReference type="ARBA" id="ARBA00009199"/>
    </source>
</evidence>
<feature type="active site" description="Acyl-ester intermediate" evidence="5">
    <location>
        <position position="241"/>
    </location>
</feature>
<dbReference type="AlphaFoldDB" id="C7YVG5"/>
<gene>
    <name evidence="7" type="ORF">NECHADRAFT_49457</name>
</gene>
<dbReference type="Proteomes" id="UP000005206">
    <property type="component" value="Chromosome 9"/>
</dbReference>
<dbReference type="GeneID" id="9674717"/>
<dbReference type="OMA" id="GQSEYPF"/>
<feature type="active site" description="Charge relay system" evidence="5">
    <location>
        <position position="217"/>
    </location>
</feature>
<dbReference type="EC" id="3.5.1.4" evidence="3"/>
<dbReference type="PROSITE" id="PS00571">
    <property type="entry name" value="AMIDASES"/>
    <property type="match status" value="1"/>
</dbReference>
<accession>C7YVG5</accession>
<evidence type="ECO:0000313" key="7">
    <source>
        <dbReference type="EMBL" id="EEU44584.1"/>
    </source>
</evidence>
<dbReference type="Pfam" id="PF01425">
    <property type="entry name" value="Amidase"/>
    <property type="match status" value="1"/>
</dbReference>
<dbReference type="InterPro" id="IPR036928">
    <property type="entry name" value="AS_sf"/>
</dbReference>
<dbReference type="EMBL" id="GG698900">
    <property type="protein sequence ID" value="EEU44584.1"/>
    <property type="molecule type" value="Genomic_DNA"/>
</dbReference>
<dbReference type="InterPro" id="IPR020556">
    <property type="entry name" value="Amidase_CS"/>
</dbReference>
<evidence type="ECO:0000256" key="4">
    <source>
        <dbReference type="ARBA" id="ARBA00022801"/>
    </source>
</evidence>
<comment type="catalytic activity">
    <reaction evidence="1">
        <text>a monocarboxylic acid amide + H2O = a monocarboxylate + NH4(+)</text>
        <dbReference type="Rhea" id="RHEA:12020"/>
        <dbReference type="ChEBI" id="CHEBI:15377"/>
        <dbReference type="ChEBI" id="CHEBI:28938"/>
        <dbReference type="ChEBI" id="CHEBI:35757"/>
        <dbReference type="ChEBI" id="CHEBI:83628"/>
        <dbReference type="EC" id="3.5.1.4"/>
    </reaction>
</comment>
<keyword evidence="8" id="KW-1185">Reference proteome</keyword>
<dbReference type="HOGENOM" id="CLU_009600_9_2_1"/>
<dbReference type="KEGG" id="nhe:NECHADRAFT_49457"/>
<dbReference type="VEuPathDB" id="FungiDB:NECHADRAFT_49457"/>
<feature type="active site" description="Charge relay system" evidence="5">
    <location>
        <position position="141"/>
    </location>
</feature>
<name>C7YVG5_FUSV7</name>
<organism evidence="7 8">
    <name type="scientific">Fusarium vanettenii (strain ATCC MYA-4622 / CBS 123669 / FGSC 9596 / NRRL 45880 / 77-13-4)</name>
    <name type="common">Fusarium solani subsp. pisi</name>
    <dbReference type="NCBI Taxonomy" id="660122"/>
    <lineage>
        <taxon>Eukaryota</taxon>
        <taxon>Fungi</taxon>
        <taxon>Dikarya</taxon>
        <taxon>Ascomycota</taxon>
        <taxon>Pezizomycotina</taxon>
        <taxon>Sordariomycetes</taxon>
        <taxon>Hypocreomycetidae</taxon>
        <taxon>Hypocreales</taxon>
        <taxon>Nectriaceae</taxon>
        <taxon>Fusarium</taxon>
        <taxon>Fusarium solani species complex</taxon>
        <taxon>Fusarium vanettenii</taxon>
    </lineage>
</organism>
<protein>
    <recommendedName>
        <fullName evidence="3">amidase</fullName>
        <ecNumber evidence="3">3.5.1.4</ecNumber>
    </recommendedName>
</protein>
<keyword evidence="4" id="KW-0378">Hydrolase</keyword>
<sequence>MTDWKTLASAHASKQLSSIPSDWILDGAKLREISGAGTPREGHLVELDAARKSGLLSEEEFTITQDFSATSILEHIRHQKFSVEEVTLAFCKRAALAQQLTSCLTEILFSEGIARARWLDQQLRETGRVVGPLHGLPISLKDCFHIKGYYATAGYVEYLKRPPPTTNAALVQILLDAGAVLYCKTNVPQTMTTADSENNIFGRTLNPHNTSLTAGGSSGGEGAIVSFRGSPLGIGNDLAGSVRIPALCCGVYGFKTTANRIPFAGQTHYPFPVPWLSSVMPVIGPLANSLDDLRLFMETVSRCVPWKYDATALNIPWRSLDSSPDRKLTIGVMAEDPDYPSHPPVRRALTKATSILHDAGHTVVDLPASSGRCAGLGARIGYQFFGLSASGAKDLSKELGEPLVASVASQMHLFSRGGLPVSPELGIPEQLHALNIARGMYAEAWKQSWLDNQLDVILAPGAVSTAVPHDTYGIPVYTVMWSVLDASYLSYPAAVIPFGKVCRNKDPESQAATTPFVPDYTPEAIDGAPCSLQIVTPTLQDEECLNAASIIQGCLSRGN</sequence>
<evidence type="ECO:0000259" key="6">
    <source>
        <dbReference type="Pfam" id="PF01425"/>
    </source>
</evidence>
<dbReference type="InterPro" id="IPR023631">
    <property type="entry name" value="Amidase_dom"/>
</dbReference>